<evidence type="ECO:0000313" key="1">
    <source>
        <dbReference type="EMBL" id="CUM96012.1"/>
    </source>
</evidence>
<proteinExistence type="predicted"/>
<name>A0A173SZQ3_9FIRM</name>
<accession>A0A173SZQ3</accession>
<reference evidence="1 2" key="1">
    <citation type="submission" date="2015-09" db="EMBL/GenBank/DDBJ databases">
        <authorList>
            <consortium name="Pathogen Informatics"/>
        </authorList>
    </citation>
    <scope>NUCLEOTIDE SEQUENCE [LARGE SCALE GENOMIC DNA]</scope>
    <source>
        <strain evidence="1 2">2789STDY5608863</strain>
    </source>
</reference>
<protein>
    <submittedName>
        <fullName evidence="1">Uncharacterized protein</fullName>
    </submittedName>
</protein>
<evidence type="ECO:0000313" key="2">
    <source>
        <dbReference type="Proteomes" id="UP000095495"/>
    </source>
</evidence>
<dbReference type="AlphaFoldDB" id="A0A173SZQ3"/>
<sequence>MFWLRNIEEVQLYLRAWFPGENSYVFTAATYMDYDDKEYLPFLLMGDKHILDDPLSRYAEIQSKMLKGKDAEFLYKQIGVTAEDNLKLLENVGEKILILPLRILNQSNDYNSFYKVGEQAFVSLFNGINSVSDYFSKCESIDDIMQYARGDIGRLVMFSEDDDISLTFKERFQSALVGTQYMVDVNRTEEDSDKVENQPSD</sequence>
<dbReference type="Proteomes" id="UP000095495">
    <property type="component" value="Unassembled WGS sequence"/>
</dbReference>
<organism evidence="1 2">
    <name type="scientific">Roseburia faecis</name>
    <dbReference type="NCBI Taxonomy" id="301302"/>
    <lineage>
        <taxon>Bacteria</taxon>
        <taxon>Bacillati</taxon>
        <taxon>Bacillota</taxon>
        <taxon>Clostridia</taxon>
        <taxon>Lachnospirales</taxon>
        <taxon>Lachnospiraceae</taxon>
        <taxon>Roseburia</taxon>
    </lineage>
</organism>
<dbReference type="EMBL" id="CYXV01000007">
    <property type="protein sequence ID" value="CUM96012.1"/>
    <property type="molecule type" value="Genomic_DNA"/>
</dbReference>
<gene>
    <name evidence="1" type="ORF">ERS852420_01787</name>
</gene>